<dbReference type="AlphaFoldDB" id="A0A426DCU2"/>
<evidence type="ECO:0000256" key="4">
    <source>
        <dbReference type="ARBA" id="ARBA00022475"/>
    </source>
</evidence>
<feature type="transmembrane region" description="Helical" evidence="8">
    <location>
        <begin position="277"/>
        <end position="296"/>
    </location>
</feature>
<evidence type="ECO:0000256" key="3">
    <source>
        <dbReference type="ARBA" id="ARBA00022448"/>
    </source>
</evidence>
<evidence type="ECO:0000256" key="1">
    <source>
        <dbReference type="ARBA" id="ARBA00004651"/>
    </source>
</evidence>
<feature type="transmembrane region" description="Helical" evidence="8">
    <location>
        <begin position="456"/>
        <end position="475"/>
    </location>
</feature>
<feature type="transmembrane region" description="Helical" evidence="8">
    <location>
        <begin position="413"/>
        <end position="435"/>
    </location>
</feature>
<comment type="similarity">
    <text evidence="2">Belongs to the BCCT transporter (TC 2.A.15) family.</text>
</comment>
<feature type="transmembrane region" description="Helical" evidence="8">
    <location>
        <begin position="244"/>
        <end position="265"/>
    </location>
</feature>
<dbReference type="PANTHER" id="PTHR30047:SF7">
    <property type="entry name" value="HIGH-AFFINITY CHOLINE TRANSPORT PROTEIN"/>
    <property type="match status" value="1"/>
</dbReference>
<dbReference type="GO" id="GO:0005886">
    <property type="term" value="C:plasma membrane"/>
    <property type="evidence" value="ECO:0007669"/>
    <property type="project" value="UniProtKB-SubCell"/>
</dbReference>
<evidence type="ECO:0000256" key="5">
    <source>
        <dbReference type="ARBA" id="ARBA00022692"/>
    </source>
</evidence>
<dbReference type="EMBL" id="RHJS01000002">
    <property type="protein sequence ID" value="RRK30649.1"/>
    <property type="molecule type" value="Genomic_DNA"/>
</dbReference>
<evidence type="ECO:0000256" key="2">
    <source>
        <dbReference type="ARBA" id="ARBA00005658"/>
    </source>
</evidence>
<gene>
    <name evidence="9" type="ORF">EBB54_04105</name>
</gene>
<name>A0A426DCU2_9FIRM</name>
<feature type="transmembrane region" description="Helical" evidence="8">
    <location>
        <begin position="102"/>
        <end position="122"/>
    </location>
</feature>
<keyword evidence="5 8" id="KW-0812">Transmembrane</keyword>
<feature type="transmembrane region" description="Helical" evidence="8">
    <location>
        <begin position="481"/>
        <end position="500"/>
    </location>
</feature>
<dbReference type="Pfam" id="PF02028">
    <property type="entry name" value="BCCT"/>
    <property type="match status" value="1"/>
</dbReference>
<feature type="transmembrane region" description="Helical" evidence="8">
    <location>
        <begin position="208"/>
        <end position="232"/>
    </location>
</feature>
<feature type="transmembrane region" description="Helical" evidence="8">
    <location>
        <begin position="154"/>
        <end position="177"/>
    </location>
</feature>
<dbReference type="InterPro" id="IPR000060">
    <property type="entry name" value="BCCT_transptr"/>
</dbReference>
<sequence length="529" mass="57206">MARRRQYHGELKCREVFDIKIRKNVFYPTVLMILAFSGCYLFNDELVSKASDWMNQAFNQTLGWFYLVVALFLVIVTALALFSKFGKSRIGGSEAKPMLSTWNWFAVVLCTTIAAGLIFWGACEPIYHLMEPPEFLGLKPGSHESAVFSMTTMFLHWTITPYAIYGIPALAFAFAVYNRRRAFSFSSCIVEAVPKAGGERPASIIDSLCVFSTVMGMIASLGQGILSIAGGITEITERQASKTTWILIGITIAVVFTVSACSGVLKGIKWISNINTVFLLGLLLFVFIAGPAAYIIQLSLESFGVYIDNFFTRSLMMGAGSGSGWSYFWTISTFANWMAWAPVTGMFLGKISYGHSVRSFIGINILASAAASGLWINIFGGTAISQQLHGVDLYGKMESAGMESAVYTMLENLPAGMVLVPVLVIVVLLSVVTAADSTTNVLGNLCCQGEEQEAGMIFVKVVWGVLLGAMSILMVCSKGIAGIKMISVIGGIPAVFLLLLSGISLLKNIMLVSAGNGQPVDAIDKKQDK</sequence>
<proteinExistence type="inferred from homology"/>
<evidence type="ECO:0000256" key="6">
    <source>
        <dbReference type="ARBA" id="ARBA00022989"/>
    </source>
</evidence>
<dbReference type="GO" id="GO:0022857">
    <property type="term" value="F:transmembrane transporter activity"/>
    <property type="evidence" value="ECO:0007669"/>
    <property type="project" value="InterPro"/>
</dbReference>
<feature type="transmembrane region" description="Helical" evidence="8">
    <location>
        <begin position="25"/>
        <end position="43"/>
    </location>
</feature>
<organism evidence="9 10">
    <name type="scientific">Schaedlerella arabinosiphila</name>
    <dbReference type="NCBI Taxonomy" id="2044587"/>
    <lineage>
        <taxon>Bacteria</taxon>
        <taxon>Bacillati</taxon>
        <taxon>Bacillota</taxon>
        <taxon>Clostridia</taxon>
        <taxon>Lachnospirales</taxon>
        <taxon>Lachnospiraceae</taxon>
        <taxon>Schaedlerella</taxon>
    </lineage>
</organism>
<evidence type="ECO:0000256" key="7">
    <source>
        <dbReference type="ARBA" id="ARBA00023136"/>
    </source>
</evidence>
<feature type="transmembrane region" description="Helical" evidence="8">
    <location>
        <begin position="360"/>
        <end position="384"/>
    </location>
</feature>
<evidence type="ECO:0000313" key="9">
    <source>
        <dbReference type="EMBL" id="RRK30649.1"/>
    </source>
</evidence>
<dbReference type="PANTHER" id="PTHR30047">
    <property type="entry name" value="HIGH-AFFINITY CHOLINE TRANSPORT PROTEIN-RELATED"/>
    <property type="match status" value="1"/>
</dbReference>
<feature type="transmembrane region" description="Helical" evidence="8">
    <location>
        <begin position="326"/>
        <end position="348"/>
    </location>
</feature>
<accession>A0A426DCU2</accession>
<reference evidence="9" key="1">
    <citation type="submission" date="2018-10" db="EMBL/GenBank/DDBJ databases">
        <title>Schaedlerella arabinophila gen. nov. sp. nov., isolated from the mouse intestinal tract and comparative analysis with the genome of the closely related altered Schaedler flora strain ASF502.</title>
        <authorList>
            <person name="Miyake S."/>
            <person name="Soh M."/>
            <person name="Seedorf H."/>
        </authorList>
    </citation>
    <scope>NUCLEOTIDE SEQUENCE [LARGE SCALE GENOMIC DNA]</scope>
    <source>
        <strain evidence="9">DSM 106076</strain>
    </source>
</reference>
<evidence type="ECO:0000256" key="8">
    <source>
        <dbReference type="SAM" id="Phobius"/>
    </source>
</evidence>
<keyword evidence="3" id="KW-0813">Transport</keyword>
<dbReference type="RefSeq" id="WP_125126455.1">
    <property type="nucleotide sequence ID" value="NZ_RHJS01000002.1"/>
</dbReference>
<evidence type="ECO:0000313" key="10">
    <source>
        <dbReference type="Proteomes" id="UP000274920"/>
    </source>
</evidence>
<keyword evidence="4" id="KW-1003">Cell membrane</keyword>
<feature type="transmembrane region" description="Helical" evidence="8">
    <location>
        <begin position="63"/>
        <end position="82"/>
    </location>
</feature>
<keyword evidence="10" id="KW-1185">Reference proteome</keyword>
<comment type="caution">
    <text evidence="9">The sequence shown here is derived from an EMBL/GenBank/DDBJ whole genome shotgun (WGS) entry which is preliminary data.</text>
</comment>
<dbReference type="Proteomes" id="UP000274920">
    <property type="component" value="Unassembled WGS sequence"/>
</dbReference>
<protein>
    <submittedName>
        <fullName evidence="9">BCCT family transporter</fullName>
    </submittedName>
</protein>
<comment type="subcellular location">
    <subcellularLocation>
        <location evidence="1">Cell membrane</location>
        <topology evidence="1">Multi-pass membrane protein</topology>
    </subcellularLocation>
</comment>
<keyword evidence="7 8" id="KW-0472">Membrane</keyword>
<keyword evidence="6 8" id="KW-1133">Transmembrane helix</keyword>